<feature type="compositionally biased region" description="Basic residues" evidence="1">
    <location>
        <begin position="1"/>
        <end position="11"/>
    </location>
</feature>
<evidence type="ECO:0000256" key="1">
    <source>
        <dbReference type="SAM" id="MobiDB-lite"/>
    </source>
</evidence>
<feature type="compositionally biased region" description="Low complexity" evidence="1">
    <location>
        <begin position="245"/>
        <end position="269"/>
    </location>
</feature>
<evidence type="ECO:0000313" key="3">
    <source>
        <dbReference type="Proteomes" id="UP001152759"/>
    </source>
</evidence>
<sequence length="335" mass="36235">MLKFLTHKLRTHSLNEEHPSDKVDNEDHDSGTESDENENSRDSSEFMMDEGQGEGEGAEGSLGSRSSCSGATTGAATPSPYFLDSGLPSDCDLTYEHHSSEEELEVINSQKEEPCPGELAALAARARALSCASPSRSRSTSALPEKRKWSQVSRPQPEAPETHSHTPHNPHPRRPLSRLHQAPSVFLHREHSSSSSDDEALTACTTPVKFRTSPPVDVHKPGQRSLSPPVKLFHYGSASVTGACARPGCGAGPERAAAGAGSPSGPEGATSPVPTVPNASPRKRHKHKFPQKSSNPNYTHRPCLDFEKMQQLKARSVTTWRPSTEHGGELSVFCW</sequence>
<dbReference type="PANTHER" id="PTHR41142:SF1">
    <property type="entry name" value="SI:DKEY-16J16.4"/>
    <property type="match status" value="1"/>
</dbReference>
<organism evidence="2 3">
    <name type="scientific">Bemisia tabaci</name>
    <name type="common">Sweetpotato whitefly</name>
    <name type="synonym">Aleurodes tabaci</name>
    <dbReference type="NCBI Taxonomy" id="7038"/>
    <lineage>
        <taxon>Eukaryota</taxon>
        <taxon>Metazoa</taxon>
        <taxon>Ecdysozoa</taxon>
        <taxon>Arthropoda</taxon>
        <taxon>Hexapoda</taxon>
        <taxon>Insecta</taxon>
        <taxon>Pterygota</taxon>
        <taxon>Neoptera</taxon>
        <taxon>Paraneoptera</taxon>
        <taxon>Hemiptera</taxon>
        <taxon>Sternorrhyncha</taxon>
        <taxon>Aleyrodoidea</taxon>
        <taxon>Aleyrodidae</taxon>
        <taxon>Aleyrodinae</taxon>
        <taxon>Bemisia</taxon>
    </lineage>
</organism>
<name>A0A9P0A9A3_BEMTA</name>
<keyword evidence="3" id="KW-1185">Reference proteome</keyword>
<dbReference type="Proteomes" id="UP001152759">
    <property type="component" value="Chromosome 4"/>
</dbReference>
<gene>
    <name evidence="2" type="ORF">BEMITA_LOCUS8179</name>
</gene>
<dbReference type="KEGG" id="btab:109042487"/>
<proteinExistence type="predicted"/>
<feature type="region of interest" description="Disordered" evidence="1">
    <location>
        <begin position="245"/>
        <end position="302"/>
    </location>
</feature>
<dbReference type="AlphaFoldDB" id="A0A9P0A9A3"/>
<evidence type="ECO:0000313" key="2">
    <source>
        <dbReference type="EMBL" id="CAH0389341.1"/>
    </source>
</evidence>
<dbReference type="PANTHER" id="PTHR41142">
    <property type="entry name" value="SI:DKEY-16J16.4"/>
    <property type="match status" value="1"/>
</dbReference>
<dbReference type="EMBL" id="OU963865">
    <property type="protein sequence ID" value="CAH0389341.1"/>
    <property type="molecule type" value="Genomic_DNA"/>
</dbReference>
<accession>A0A9P0A9A3</accession>
<protein>
    <submittedName>
        <fullName evidence="2">Uncharacterized protein</fullName>
    </submittedName>
</protein>
<feature type="compositionally biased region" description="Low complexity" evidence="1">
    <location>
        <begin position="125"/>
        <end position="143"/>
    </location>
</feature>
<feature type="compositionally biased region" description="Acidic residues" evidence="1">
    <location>
        <begin position="47"/>
        <end position="57"/>
    </location>
</feature>
<feature type="region of interest" description="Disordered" evidence="1">
    <location>
        <begin position="1"/>
        <end position="113"/>
    </location>
</feature>
<feature type="compositionally biased region" description="Basic and acidic residues" evidence="1">
    <location>
        <begin position="13"/>
        <end position="31"/>
    </location>
</feature>
<reference evidence="2" key="1">
    <citation type="submission" date="2021-12" db="EMBL/GenBank/DDBJ databases">
        <authorList>
            <person name="King R."/>
        </authorList>
    </citation>
    <scope>NUCLEOTIDE SEQUENCE</scope>
</reference>
<feature type="compositionally biased region" description="Basic residues" evidence="1">
    <location>
        <begin position="165"/>
        <end position="177"/>
    </location>
</feature>
<feature type="region of interest" description="Disordered" evidence="1">
    <location>
        <begin position="125"/>
        <end position="228"/>
    </location>
</feature>
<feature type="compositionally biased region" description="Basic residues" evidence="1">
    <location>
        <begin position="281"/>
        <end position="290"/>
    </location>
</feature>